<gene>
    <name evidence="9" type="primary">hemA</name>
    <name evidence="18" type="ORF">THTE_1306</name>
</gene>
<evidence type="ECO:0000259" key="16">
    <source>
        <dbReference type="Pfam" id="PF01488"/>
    </source>
</evidence>
<evidence type="ECO:0000256" key="14">
    <source>
        <dbReference type="RuleBase" id="RU000584"/>
    </source>
</evidence>
<feature type="domain" description="Tetrapyrrole biosynthesis glutamyl-tRNA reductase dimerisation" evidence="15">
    <location>
        <begin position="323"/>
        <end position="421"/>
    </location>
</feature>
<dbReference type="UniPathway" id="UPA00251">
    <property type="reaction ID" value="UER00316"/>
</dbReference>
<dbReference type="Pfam" id="PF00745">
    <property type="entry name" value="GlutR_dimer"/>
    <property type="match status" value="1"/>
</dbReference>
<dbReference type="InterPro" id="IPR006151">
    <property type="entry name" value="Shikm_DH/Glu-tRNA_Rdtase"/>
</dbReference>
<evidence type="ECO:0000256" key="6">
    <source>
        <dbReference type="ARBA" id="ARBA00023244"/>
    </source>
</evidence>
<comment type="pathway">
    <text evidence="1 9 14">Porphyrin-containing compound metabolism; protoporphyrin-IX biosynthesis; 5-aminolevulinate from L-glutamyl-tRNA(Glu): step 1/2.</text>
</comment>
<dbReference type="InterPro" id="IPR015895">
    <property type="entry name" value="4pyrrol_synth_GluRdtase_N"/>
</dbReference>
<comment type="domain">
    <text evidence="9">Possesses an unusual extended V-shaped dimeric structure with each monomer consisting of three distinct domains arranged along a curved 'spinal' alpha-helix. The N-terminal catalytic domain specifically recognizes the glutamate moiety of the substrate. The second domain is the NADPH-binding domain, and the third C-terminal domain is responsible for dimerization.</text>
</comment>
<comment type="subunit">
    <text evidence="9">Homodimer.</text>
</comment>
<dbReference type="OrthoDB" id="110209at2"/>
<proteinExistence type="inferred from homology"/>
<dbReference type="NCBIfam" id="TIGR01035">
    <property type="entry name" value="hemA"/>
    <property type="match status" value="1"/>
</dbReference>
<evidence type="ECO:0000259" key="17">
    <source>
        <dbReference type="Pfam" id="PF05201"/>
    </source>
</evidence>
<evidence type="ECO:0000256" key="10">
    <source>
        <dbReference type="PIRSR" id="PIRSR000445-1"/>
    </source>
</evidence>
<dbReference type="GO" id="GO:0008883">
    <property type="term" value="F:glutamyl-tRNA reductase activity"/>
    <property type="evidence" value="ECO:0007669"/>
    <property type="project" value="UniProtKB-UniRule"/>
</dbReference>
<protein>
    <recommendedName>
        <fullName evidence="8 9">Glutamyl-tRNA reductase</fullName>
        <shortName evidence="9">GluTR</shortName>
        <ecNumber evidence="3 9">1.2.1.70</ecNumber>
    </recommendedName>
</protein>
<evidence type="ECO:0000256" key="12">
    <source>
        <dbReference type="PIRSR" id="PIRSR000445-3"/>
    </source>
</evidence>
<organism evidence="18 19">
    <name type="scientific">Thermogutta terrifontis</name>
    <dbReference type="NCBI Taxonomy" id="1331910"/>
    <lineage>
        <taxon>Bacteria</taxon>
        <taxon>Pseudomonadati</taxon>
        <taxon>Planctomycetota</taxon>
        <taxon>Planctomycetia</taxon>
        <taxon>Pirellulales</taxon>
        <taxon>Thermoguttaceae</taxon>
        <taxon>Thermogutta</taxon>
    </lineage>
</organism>
<dbReference type="CDD" id="cd05213">
    <property type="entry name" value="NAD_bind_Glutamyl_tRNA_reduct"/>
    <property type="match status" value="1"/>
</dbReference>
<dbReference type="GO" id="GO:0019353">
    <property type="term" value="P:protoporphyrinogen IX biosynthetic process from glutamate"/>
    <property type="evidence" value="ECO:0007669"/>
    <property type="project" value="TreeGrafter"/>
</dbReference>
<dbReference type="SUPFAM" id="SSF51735">
    <property type="entry name" value="NAD(P)-binding Rossmann-fold domains"/>
    <property type="match status" value="1"/>
</dbReference>
<keyword evidence="5 9" id="KW-0560">Oxidoreductase</keyword>
<sequence length="422" mass="48641">MHIRVVGCSHHTTPLVVREKLAFGLQEVPDVLRAWRQQMGPTEAVLLSTCNRVELYLASDTYPLPSVGETIDFILRSRGQKQEEWERYFYSYDLEEAVRHLFRVAAGLDSMVLGEPQILNQVKQAYQMAVDHEMVGAIFHQTFQYALKAARRVASETFIQQRRVSIPSIAVAEFARAVFERFEDKLTLVIGAGEMAEETLRYLREEGARRIIVINRHFERAQELAARWEGEARPWDELWKTLREADVVVSTTGSSEPIVKRESVLPVIASRPERPLFVLDLALPRDFEPSIGDLPGVYLYCLDDLQEVCQKNREARDRELPHAYTIVDQEVAALMSTLYRRAATPVIQRLRAEWDAVKEEELRRLWQKYPNLDPQLKAEIEKSFDRLVAKLLHPPLASIHEHSHASSPHELLDALRKLFRLS</sequence>
<dbReference type="EC" id="1.2.1.70" evidence="3 9"/>
<evidence type="ECO:0000259" key="15">
    <source>
        <dbReference type="Pfam" id="PF00745"/>
    </source>
</evidence>
<dbReference type="InterPro" id="IPR015896">
    <property type="entry name" value="4pyrrol_synth_GluRdtase_dimer"/>
</dbReference>
<dbReference type="Pfam" id="PF01488">
    <property type="entry name" value="Shikimate_DH"/>
    <property type="match status" value="1"/>
</dbReference>
<dbReference type="PIRSF" id="PIRSF000445">
    <property type="entry name" value="4pyrrol_synth_GluRdtase"/>
    <property type="match status" value="1"/>
</dbReference>
<evidence type="ECO:0000256" key="13">
    <source>
        <dbReference type="PIRSR" id="PIRSR000445-4"/>
    </source>
</evidence>
<dbReference type="PANTHER" id="PTHR43013">
    <property type="entry name" value="GLUTAMYL-TRNA REDUCTASE"/>
    <property type="match status" value="1"/>
</dbReference>
<dbReference type="Gene3D" id="3.30.460.30">
    <property type="entry name" value="Glutamyl-tRNA reductase, N-terminal domain"/>
    <property type="match status" value="1"/>
</dbReference>
<dbReference type="Gene3D" id="3.40.50.720">
    <property type="entry name" value="NAD(P)-binding Rossmann-like Domain"/>
    <property type="match status" value="1"/>
</dbReference>
<evidence type="ECO:0000313" key="19">
    <source>
        <dbReference type="Proteomes" id="UP000215086"/>
    </source>
</evidence>
<dbReference type="KEGG" id="ttf:THTE_1306"/>
<feature type="binding site" evidence="9 12">
    <location>
        <begin position="191"/>
        <end position="196"/>
    </location>
    <ligand>
        <name>NADP(+)</name>
        <dbReference type="ChEBI" id="CHEBI:58349"/>
    </ligand>
</feature>
<evidence type="ECO:0000256" key="9">
    <source>
        <dbReference type="HAMAP-Rule" id="MF_00087"/>
    </source>
</evidence>
<feature type="domain" description="Glutamyl-tRNA reductase N-terminal" evidence="17">
    <location>
        <begin position="6"/>
        <end position="157"/>
    </location>
</feature>
<dbReference type="HAMAP" id="MF_00087">
    <property type="entry name" value="Glu_tRNA_reductase"/>
    <property type="match status" value="1"/>
</dbReference>
<dbReference type="GO" id="GO:0050661">
    <property type="term" value="F:NADP binding"/>
    <property type="evidence" value="ECO:0007669"/>
    <property type="project" value="InterPro"/>
</dbReference>
<comment type="similarity">
    <text evidence="2 9 14">Belongs to the glutamyl-tRNA reductase family.</text>
</comment>
<dbReference type="FunFam" id="3.30.460.30:FF:000001">
    <property type="entry name" value="Glutamyl-tRNA reductase"/>
    <property type="match status" value="1"/>
</dbReference>
<reference evidence="18 19" key="1">
    <citation type="journal article" name="Front. Microbiol.">
        <title>Sugar Metabolism of the First Thermophilic Planctomycete Thermogutta terrifontis: Comparative Genomic and Transcriptomic Approaches.</title>
        <authorList>
            <person name="Elcheninov A.G."/>
            <person name="Menzel P."/>
            <person name="Gudbergsdottir S.R."/>
            <person name="Slesarev A.I."/>
            <person name="Kadnikov V.V."/>
            <person name="Krogh A."/>
            <person name="Bonch-Osmolovskaya E.A."/>
            <person name="Peng X."/>
            <person name="Kublanov I.V."/>
        </authorList>
    </citation>
    <scope>NUCLEOTIDE SEQUENCE [LARGE SCALE GENOMIC DNA]</scope>
    <source>
        <strain evidence="18 19">R1</strain>
    </source>
</reference>
<dbReference type="RefSeq" id="WP_095414378.1">
    <property type="nucleotide sequence ID" value="NZ_CP018477.1"/>
</dbReference>
<evidence type="ECO:0000256" key="4">
    <source>
        <dbReference type="ARBA" id="ARBA00022857"/>
    </source>
</evidence>
<feature type="binding site" evidence="9 11">
    <location>
        <position position="121"/>
    </location>
    <ligand>
        <name>substrate</name>
    </ligand>
</feature>
<evidence type="ECO:0000256" key="3">
    <source>
        <dbReference type="ARBA" id="ARBA00012970"/>
    </source>
</evidence>
<keyword evidence="19" id="KW-1185">Reference proteome</keyword>
<keyword evidence="6 9" id="KW-0627">Porphyrin biosynthesis</keyword>
<feature type="active site" description="Nucleophile" evidence="9 10">
    <location>
        <position position="50"/>
    </location>
</feature>
<dbReference type="InterPro" id="IPR036343">
    <property type="entry name" value="GluRdtase_N_sf"/>
</dbReference>
<evidence type="ECO:0000256" key="2">
    <source>
        <dbReference type="ARBA" id="ARBA00005916"/>
    </source>
</evidence>
<evidence type="ECO:0000256" key="8">
    <source>
        <dbReference type="ARBA" id="ARBA00068659"/>
    </source>
</evidence>
<dbReference type="SUPFAM" id="SSF69075">
    <property type="entry name" value="Glutamyl tRNA-reductase dimerization domain"/>
    <property type="match status" value="1"/>
</dbReference>
<dbReference type="InterPro" id="IPR036291">
    <property type="entry name" value="NAD(P)-bd_dom_sf"/>
</dbReference>
<feature type="binding site" evidence="9 11">
    <location>
        <position position="110"/>
    </location>
    <ligand>
        <name>substrate</name>
    </ligand>
</feature>
<dbReference type="PANTHER" id="PTHR43013:SF1">
    <property type="entry name" value="GLUTAMYL-TRNA REDUCTASE"/>
    <property type="match status" value="1"/>
</dbReference>
<dbReference type="InterPro" id="IPR000343">
    <property type="entry name" value="4pyrrol_synth_GluRdtase"/>
</dbReference>
<dbReference type="SUPFAM" id="SSF69742">
    <property type="entry name" value="Glutamyl tRNA-reductase catalytic, N-terminal domain"/>
    <property type="match status" value="1"/>
</dbReference>
<evidence type="ECO:0000256" key="1">
    <source>
        <dbReference type="ARBA" id="ARBA00005059"/>
    </source>
</evidence>
<comment type="miscellaneous">
    <text evidence="9">During catalysis, the active site Cys acts as a nucleophile attacking the alpha-carbonyl group of tRNA-bound glutamate with the formation of a thioester intermediate between enzyme and glutamate, and the concomitant release of tRNA(Glu). The thioester intermediate is finally reduced by direct hydride transfer from NADPH, to form the product GSA.</text>
</comment>
<dbReference type="Proteomes" id="UP000215086">
    <property type="component" value="Chromosome"/>
</dbReference>
<dbReference type="EMBL" id="CP018477">
    <property type="protein sequence ID" value="ASV73908.1"/>
    <property type="molecule type" value="Genomic_DNA"/>
</dbReference>
<dbReference type="Pfam" id="PF05201">
    <property type="entry name" value="GlutR_N"/>
    <property type="match status" value="1"/>
</dbReference>
<accession>A0A286RD66</accession>
<dbReference type="InterPro" id="IPR036453">
    <property type="entry name" value="GluRdtase_dimer_dom_sf"/>
</dbReference>
<feature type="domain" description="Quinate/shikimate 5-dehydrogenase/glutamyl-tRNA reductase" evidence="16">
    <location>
        <begin position="174"/>
        <end position="308"/>
    </location>
</feature>
<feature type="site" description="Important for activity" evidence="9 13">
    <location>
        <position position="100"/>
    </location>
</feature>
<evidence type="ECO:0000256" key="5">
    <source>
        <dbReference type="ARBA" id="ARBA00023002"/>
    </source>
</evidence>
<keyword evidence="4 9" id="KW-0521">NADP</keyword>
<dbReference type="AlphaFoldDB" id="A0A286RD66"/>
<feature type="binding site" evidence="9 11">
    <location>
        <begin position="115"/>
        <end position="117"/>
    </location>
    <ligand>
        <name>substrate</name>
    </ligand>
</feature>
<evidence type="ECO:0000313" key="18">
    <source>
        <dbReference type="EMBL" id="ASV73908.1"/>
    </source>
</evidence>
<evidence type="ECO:0000256" key="11">
    <source>
        <dbReference type="PIRSR" id="PIRSR000445-2"/>
    </source>
</evidence>
<feature type="binding site" evidence="9 11">
    <location>
        <begin position="49"/>
        <end position="52"/>
    </location>
    <ligand>
        <name>substrate</name>
    </ligand>
</feature>
<dbReference type="FunFam" id="3.40.50.720:FF:000031">
    <property type="entry name" value="Glutamyl-tRNA reductase"/>
    <property type="match status" value="1"/>
</dbReference>
<comment type="catalytic activity">
    <reaction evidence="7 9 14">
        <text>(S)-4-amino-5-oxopentanoate + tRNA(Glu) + NADP(+) = L-glutamyl-tRNA(Glu) + NADPH + H(+)</text>
        <dbReference type="Rhea" id="RHEA:12344"/>
        <dbReference type="Rhea" id="RHEA-COMP:9663"/>
        <dbReference type="Rhea" id="RHEA-COMP:9680"/>
        <dbReference type="ChEBI" id="CHEBI:15378"/>
        <dbReference type="ChEBI" id="CHEBI:57501"/>
        <dbReference type="ChEBI" id="CHEBI:57783"/>
        <dbReference type="ChEBI" id="CHEBI:58349"/>
        <dbReference type="ChEBI" id="CHEBI:78442"/>
        <dbReference type="ChEBI" id="CHEBI:78520"/>
        <dbReference type="EC" id="1.2.1.70"/>
    </reaction>
</comment>
<evidence type="ECO:0000256" key="7">
    <source>
        <dbReference type="ARBA" id="ARBA00047464"/>
    </source>
</evidence>
<comment type="function">
    <text evidence="9">Catalyzes the NADPH-dependent reduction of glutamyl-tRNA(Glu) to glutamate 1-semialdehyde (GSA).</text>
</comment>
<name>A0A286RD66_9BACT</name>